<gene>
    <name evidence="2" type="ORF">GETHED_15380</name>
</gene>
<comment type="caution">
    <text evidence="2">The sequence shown here is derived from an EMBL/GenBank/DDBJ whole genome shotgun (WGS) entry which is preliminary data.</text>
</comment>
<evidence type="ECO:0000313" key="3">
    <source>
        <dbReference type="Proteomes" id="UP001165044"/>
    </source>
</evidence>
<feature type="transmembrane region" description="Helical" evidence="1">
    <location>
        <begin position="33"/>
        <end position="54"/>
    </location>
</feature>
<protein>
    <submittedName>
        <fullName evidence="2">Uncharacterized protein</fullName>
    </submittedName>
</protein>
<evidence type="ECO:0000256" key="1">
    <source>
        <dbReference type="SAM" id="Phobius"/>
    </source>
</evidence>
<dbReference type="Proteomes" id="UP001165044">
    <property type="component" value="Unassembled WGS sequence"/>
</dbReference>
<keyword evidence="3" id="KW-1185">Reference proteome</keyword>
<keyword evidence="1" id="KW-1133">Transmembrane helix</keyword>
<accession>A0ABQ5PYC9</accession>
<keyword evidence="1" id="KW-0472">Membrane</keyword>
<organism evidence="2 3">
    <name type="scientific">Geothrix edaphica</name>
    <dbReference type="NCBI Taxonomy" id="2927976"/>
    <lineage>
        <taxon>Bacteria</taxon>
        <taxon>Pseudomonadati</taxon>
        <taxon>Acidobacteriota</taxon>
        <taxon>Holophagae</taxon>
        <taxon>Holophagales</taxon>
        <taxon>Holophagaceae</taxon>
        <taxon>Geothrix</taxon>
    </lineage>
</organism>
<feature type="transmembrane region" description="Helical" evidence="1">
    <location>
        <begin position="63"/>
        <end position="81"/>
    </location>
</feature>
<reference evidence="2" key="1">
    <citation type="journal article" date="2023" name="Antonie Van Leeuwenhoek">
        <title>Mesoterricola silvestris gen. nov., sp. nov., Mesoterricola sediminis sp. nov., Geothrix oryzae sp. nov., Geothrix edaphica sp. nov., Geothrix rubra sp. nov., and Geothrix limicola sp. nov., six novel members of Acidobacteriota isolated from soils.</title>
        <authorList>
            <person name="Itoh H."/>
            <person name="Sugisawa Y."/>
            <person name="Mise K."/>
            <person name="Xu Z."/>
            <person name="Kuniyasu M."/>
            <person name="Ushijima N."/>
            <person name="Kawano K."/>
            <person name="Kobayashi E."/>
            <person name="Shiratori Y."/>
            <person name="Masuda Y."/>
            <person name="Senoo K."/>
        </authorList>
    </citation>
    <scope>NUCLEOTIDE SEQUENCE</scope>
    <source>
        <strain evidence="2">Red802</strain>
    </source>
</reference>
<sequence>MAGFFTAFAWFALWQKGITLKGKSGATSFVDGHAGLVVAAFALLFGCLGVALLLRSFRAARTAYFIGFAFLLVPALALALIRR</sequence>
<proteinExistence type="predicted"/>
<dbReference type="EMBL" id="BSDC01000002">
    <property type="protein sequence ID" value="GLH67174.1"/>
    <property type="molecule type" value="Genomic_DNA"/>
</dbReference>
<evidence type="ECO:0000313" key="2">
    <source>
        <dbReference type="EMBL" id="GLH67174.1"/>
    </source>
</evidence>
<keyword evidence="1" id="KW-0812">Transmembrane</keyword>
<name>A0ABQ5PYC9_9BACT</name>